<dbReference type="RefSeq" id="WP_135548802.1">
    <property type="nucleotide sequence ID" value="NZ_SPQQ01000006.1"/>
</dbReference>
<evidence type="ECO:0000256" key="4">
    <source>
        <dbReference type="ARBA" id="ARBA00022803"/>
    </source>
</evidence>
<sequence>MHDAELLVWRTIMEDGTQCLGEEQYLKAETYFSQGLLTAYQLAVPEIIAFTLRLLATVRVRLGNLEFAEEGFKQALRICQEIQNSKGMAEAWAGLASVSVKRGMLWEAGQKYEQAISVYPSTSPPLRLGMLYADLGQVYATLEDWTRANKAYIKALEICRSNGFPKGEAELDVLLGELCFQREQKTEATRYLRHACQIFAQIDDAVALSNTLQYLALVHFEHNEIHLAFECQQRAVALCLKFESKTIFSESCYFLSKIVQFLENYQEAKYYVELSIQYYSAQDLDLALRYQSLAGLFFISMDLDKAELYYLKAVGLFEKIDDVRIGEIYESLAALKEIRKRKVAAVNSQDLTEDLSRPPGELALEALVRLAELYEKQRNFRDALECYWKALGMGRDAGMTTDWIESRVQRVSKRLRRKKLGR</sequence>
<feature type="repeat" description="TPR" evidence="6">
    <location>
        <begin position="129"/>
        <end position="162"/>
    </location>
</feature>
<dbReference type="Pfam" id="PF13424">
    <property type="entry name" value="TPR_12"/>
    <property type="match status" value="2"/>
</dbReference>
<comment type="similarity">
    <text evidence="5">Belongs to the Rap family.</text>
</comment>
<dbReference type="GO" id="GO:0005737">
    <property type="term" value="C:cytoplasm"/>
    <property type="evidence" value="ECO:0007669"/>
    <property type="project" value="UniProtKB-SubCell"/>
</dbReference>
<comment type="caution">
    <text evidence="7">The sequence shown here is derived from an EMBL/GenBank/DDBJ whole genome shotgun (WGS) entry which is preliminary data.</text>
</comment>
<organism evidence="7 8">
    <name type="scientific">Desulfosporosinus fructosivorans</name>
    <dbReference type="NCBI Taxonomy" id="2018669"/>
    <lineage>
        <taxon>Bacteria</taxon>
        <taxon>Bacillati</taxon>
        <taxon>Bacillota</taxon>
        <taxon>Clostridia</taxon>
        <taxon>Eubacteriales</taxon>
        <taxon>Desulfitobacteriaceae</taxon>
        <taxon>Desulfosporosinus</taxon>
    </lineage>
</organism>
<dbReference type="Pfam" id="PF13176">
    <property type="entry name" value="TPR_7"/>
    <property type="match status" value="1"/>
</dbReference>
<dbReference type="OrthoDB" id="1792000at2"/>
<feature type="repeat" description="TPR" evidence="6">
    <location>
        <begin position="89"/>
        <end position="122"/>
    </location>
</feature>
<evidence type="ECO:0000256" key="6">
    <source>
        <dbReference type="PROSITE-ProRule" id="PRU00339"/>
    </source>
</evidence>
<dbReference type="PROSITE" id="PS50005">
    <property type="entry name" value="TPR"/>
    <property type="match status" value="3"/>
</dbReference>
<keyword evidence="3" id="KW-0677">Repeat</keyword>
<dbReference type="Proteomes" id="UP000298460">
    <property type="component" value="Unassembled WGS sequence"/>
</dbReference>
<evidence type="ECO:0000256" key="1">
    <source>
        <dbReference type="ARBA" id="ARBA00004496"/>
    </source>
</evidence>
<comment type="subcellular location">
    <subcellularLocation>
        <location evidence="1">Cytoplasm</location>
    </subcellularLocation>
</comment>
<dbReference type="InterPro" id="IPR051476">
    <property type="entry name" value="Bac_ResReg_Asp_Phosphatase"/>
</dbReference>
<feature type="repeat" description="TPR" evidence="6">
    <location>
        <begin position="364"/>
        <end position="397"/>
    </location>
</feature>
<evidence type="ECO:0000313" key="8">
    <source>
        <dbReference type="Proteomes" id="UP000298460"/>
    </source>
</evidence>
<dbReference type="Gene3D" id="1.25.40.10">
    <property type="entry name" value="Tetratricopeptide repeat domain"/>
    <property type="match status" value="2"/>
</dbReference>
<evidence type="ECO:0000256" key="5">
    <source>
        <dbReference type="ARBA" id="ARBA00038253"/>
    </source>
</evidence>
<protein>
    <submittedName>
        <fullName evidence="7">Tetratricopeptide repeat protein</fullName>
    </submittedName>
</protein>
<dbReference type="SUPFAM" id="SSF48452">
    <property type="entry name" value="TPR-like"/>
    <property type="match status" value="2"/>
</dbReference>
<evidence type="ECO:0000256" key="3">
    <source>
        <dbReference type="ARBA" id="ARBA00022737"/>
    </source>
</evidence>
<dbReference type="AlphaFoldDB" id="A0A4Z0R1C7"/>
<keyword evidence="8" id="KW-1185">Reference proteome</keyword>
<evidence type="ECO:0000256" key="2">
    <source>
        <dbReference type="ARBA" id="ARBA00022490"/>
    </source>
</evidence>
<reference evidence="7 8" key="1">
    <citation type="submission" date="2019-03" db="EMBL/GenBank/DDBJ databases">
        <title>Draft Genome Sequence of Desulfosporosinus fructosivorans Strain 63.6F, Isolated from Marine Sediment in the Baltic Sea.</title>
        <authorList>
            <person name="Hausmann B."/>
            <person name="Vandieken V."/>
            <person name="Pjevac P."/>
            <person name="Schreck K."/>
            <person name="Herbold C.W."/>
            <person name="Loy A."/>
        </authorList>
    </citation>
    <scope>NUCLEOTIDE SEQUENCE [LARGE SCALE GENOMIC DNA]</scope>
    <source>
        <strain evidence="7 8">63.6F</strain>
    </source>
</reference>
<keyword evidence="4 6" id="KW-0802">TPR repeat</keyword>
<dbReference type="PANTHER" id="PTHR46630:SF1">
    <property type="entry name" value="TETRATRICOPEPTIDE REPEAT PROTEIN 29"/>
    <property type="match status" value="1"/>
</dbReference>
<dbReference type="PANTHER" id="PTHR46630">
    <property type="entry name" value="TETRATRICOPEPTIDE REPEAT PROTEIN 29"/>
    <property type="match status" value="1"/>
</dbReference>
<dbReference type="EMBL" id="SPQQ01000006">
    <property type="protein sequence ID" value="TGE36801.1"/>
    <property type="molecule type" value="Genomic_DNA"/>
</dbReference>
<keyword evidence="2" id="KW-0963">Cytoplasm</keyword>
<dbReference type="InterPro" id="IPR019734">
    <property type="entry name" value="TPR_rpt"/>
</dbReference>
<dbReference type="SMART" id="SM00028">
    <property type="entry name" value="TPR"/>
    <property type="match status" value="7"/>
</dbReference>
<accession>A0A4Z0R1C7</accession>
<dbReference type="InterPro" id="IPR011990">
    <property type="entry name" value="TPR-like_helical_dom_sf"/>
</dbReference>
<name>A0A4Z0R1C7_9FIRM</name>
<proteinExistence type="inferred from homology"/>
<evidence type="ECO:0000313" key="7">
    <source>
        <dbReference type="EMBL" id="TGE36801.1"/>
    </source>
</evidence>
<gene>
    <name evidence="7" type="ORF">E4K67_16965</name>
</gene>